<dbReference type="KEGG" id="vpo:Kpol_507p4"/>
<evidence type="ECO:0000256" key="1">
    <source>
        <dbReference type="ARBA" id="ARBA00009627"/>
    </source>
</evidence>
<sequence>MVSLADLVKSLNIAFSNKDYESCEKLLAPVKIELIKSNLLIPDLTNTNEVYVNDLNIAKKILEIGALVSIYTLKFENFQNYFSQIRVFYFCSNPKLNESEYKSKLISLYLLILLSHGDTSEFHSELEYLSKHITNLEDDSLLSYPIKVEKWLMEGAYQKSWELLEAGSKVPEFDVFTETLKIAIREEIARNAELSYEELSLTNIKALLFLESEKKAEAFAIERGWKIVKGNVIFPGEEPEVDKELKELEKAEKQESTLIEKTLNYAINLESIV</sequence>
<dbReference type="eggNOG" id="KOG3151">
    <property type="taxonomic scope" value="Eukaryota"/>
</dbReference>
<dbReference type="HOGENOM" id="CLU_046003_1_0_1"/>
<evidence type="ECO:0000313" key="5">
    <source>
        <dbReference type="Proteomes" id="UP000000267"/>
    </source>
</evidence>
<dbReference type="PhylomeDB" id="A7TPF6"/>
<dbReference type="GO" id="GO:0005829">
    <property type="term" value="C:cytosol"/>
    <property type="evidence" value="ECO:0007669"/>
    <property type="project" value="TreeGrafter"/>
</dbReference>
<organism evidence="5">
    <name type="scientific">Vanderwaltozyma polyspora (strain ATCC 22028 / DSM 70294 / BCRC 21397 / CBS 2163 / NBRC 10782 / NRRL Y-8283 / UCD 57-17)</name>
    <name type="common">Kluyveromyces polysporus</name>
    <dbReference type="NCBI Taxonomy" id="436907"/>
    <lineage>
        <taxon>Eukaryota</taxon>
        <taxon>Fungi</taxon>
        <taxon>Dikarya</taxon>
        <taxon>Ascomycota</taxon>
        <taxon>Saccharomycotina</taxon>
        <taxon>Saccharomycetes</taxon>
        <taxon>Saccharomycetales</taxon>
        <taxon>Saccharomycetaceae</taxon>
        <taxon>Vanderwaltozyma</taxon>
    </lineage>
</organism>
<dbReference type="PANTHER" id="PTHR12387">
    <property type="entry name" value="26S PROTEASOME NON-ATPASE REGULATORY SUBUNIT 8"/>
    <property type="match status" value="1"/>
</dbReference>
<dbReference type="AlphaFoldDB" id="A7TPF6"/>
<dbReference type="EMBL" id="DS480442">
    <property type="protein sequence ID" value="EDO15842.1"/>
    <property type="molecule type" value="Genomic_DNA"/>
</dbReference>
<dbReference type="InterPro" id="IPR000717">
    <property type="entry name" value="PCI_dom"/>
</dbReference>
<proteinExistence type="inferred from homology"/>
<dbReference type="Proteomes" id="UP000000267">
    <property type="component" value="Unassembled WGS sequence"/>
</dbReference>
<dbReference type="STRING" id="436907.A7TPF6"/>
<evidence type="ECO:0000313" key="4">
    <source>
        <dbReference type="EMBL" id="EDO15842.1"/>
    </source>
</evidence>
<feature type="domain" description="PCI" evidence="3">
    <location>
        <begin position="73"/>
        <end position="250"/>
    </location>
</feature>
<name>A7TPF6_VANPO</name>
<dbReference type="RefSeq" id="XP_001643700.1">
    <property type="nucleotide sequence ID" value="XM_001643650.1"/>
</dbReference>
<dbReference type="GO" id="GO:0034399">
    <property type="term" value="C:nuclear periphery"/>
    <property type="evidence" value="ECO:0007669"/>
    <property type="project" value="EnsemblFungi"/>
</dbReference>
<dbReference type="Gene3D" id="1.25.40.990">
    <property type="match status" value="1"/>
</dbReference>
<reference evidence="4 5" key="1">
    <citation type="journal article" date="2007" name="Proc. Natl. Acad. Sci. U.S.A.">
        <title>Independent sorting-out of thousands of duplicated gene pairs in two yeast species descended from a whole-genome duplication.</title>
        <authorList>
            <person name="Scannell D.R."/>
            <person name="Frank A.C."/>
            <person name="Conant G.C."/>
            <person name="Byrne K.P."/>
            <person name="Woolfit M."/>
            <person name="Wolfe K.H."/>
        </authorList>
    </citation>
    <scope>NUCLEOTIDE SEQUENCE [LARGE SCALE GENOMIC DNA]</scope>
    <source>
        <strain evidence="5">ATCC 22028 / DSM 70294 / BCRC 21397 / CBS 2163 / NBRC 10782 / NRRL Y-8283 / UCD 57-17</strain>
    </source>
</reference>
<dbReference type="InParanoid" id="A7TPF6"/>
<keyword evidence="2" id="KW-0647">Proteasome</keyword>
<dbReference type="GO" id="GO:0034515">
    <property type="term" value="C:proteasome storage granule"/>
    <property type="evidence" value="ECO:0007669"/>
    <property type="project" value="EnsemblFungi"/>
</dbReference>
<evidence type="ECO:0000259" key="3">
    <source>
        <dbReference type="PROSITE" id="PS50250"/>
    </source>
</evidence>
<dbReference type="FunCoup" id="A7TPF6">
    <property type="interactions" value="1300"/>
</dbReference>
<dbReference type="GO" id="GO:0008541">
    <property type="term" value="C:proteasome regulatory particle, lid subcomplex"/>
    <property type="evidence" value="ECO:0007669"/>
    <property type="project" value="EnsemblFungi"/>
</dbReference>
<accession>A7TPF6</accession>
<gene>
    <name evidence="4" type="ORF">Kpol_507p4</name>
</gene>
<dbReference type="PROSITE" id="PS50250">
    <property type="entry name" value="PCI"/>
    <property type="match status" value="1"/>
</dbReference>
<dbReference type="GO" id="GO:0043161">
    <property type="term" value="P:proteasome-mediated ubiquitin-dependent protein catabolic process"/>
    <property type="evidence" value="ECO:0007669"/>
    <property type="project" value="EnsemblFungi"/>
</dbReference>
<dbReference type="FunFam" id="1.25.40.990:FF:000001">
    <property type="entry name" value="26S proteasome non-ATPase regulatory subunit"/>
    <property type="match status" value="1"/>
</dbReference>
<dbReference type="Pfam" id="PF10075">
    <property type="entry name" value="CSN8_PSD8_EIF3K"/>
    <property type="match status" value="1"/>
</dbReference>
<dbReference type="GeneID" id="5543958"/>
<evidence type="ECO:0000256" key="2">
    <source>
        <dbReference type="ARBA" id="ARBA00022942"/>
    </source>
</evidence>
<keyword evidence="5" id="KW-1185">Reference proteome</keyword>
<protein>
    <recommendedName>
        <fullName evidence="3">PCI domain-containing protein</fullName>
    </recommendedName>
</protein>
<dbReference type="InterPro" id="IPR006746">
    <property type="entry name" value="26S_Psome_Rpn12"/>
</dbReference>
<dbReference type="InterPro" id="IPR033464">
    <property type="entry name" value="CSN8_PSD8_EIF3K"/>
</dbReference>
<dbReference type="OMA" id="HIMDGYF"/>
<dbReference type="PANTHER" id="PTHR12387:SF0">
    <property type="entry name" value="26S PROTEASOME NON-ATPASE REGULATORY SUBUNIT 8"/>
    <property type="match status" value="1"/>
</dbReference>
<dbReference type="GO" id="GO:0000785">
    <property type="term" value="C:chromatin"/>
    <property type="evidence" value="ECO:0007669"/>
    <property type="project" value="EnsemblFungi"/>
</dbReference>
<comment type="similarity">
    <text evidence="1">Belongs to the proteasome subunit S14 family.</text>
</comment>
<dbReference type="OrthoDB" id="8775810at2759"/>